<sequence>MSEIELSERDVTDLKTFAGILIPGSDSLPTIDRLPAYEGLLRAAVAACGYSDDLIRAAIDLLPINMTWQSIEAYESEYPTSFATLAVLVSASYYMSPRVLAGLSYPVNRRQPARPDEFAEEFATGILDVMLEREPFFRDPLSPEASAHVHHLTSQASDAIYPTTTLLDGKNDD</sequence>
<dbReference type="Proteomes" id="UP000598775">
    <property type="component" value="Unassembled WGS sequence"/>
</dbReference>
<reference evidence="1 2" key="1">
    <citation type="journal article" date="2014" name="Int. J. Syst. Evol. Microbiol.">
        <title>Complete genome sequence of Corynebacterium casei LMG S-19264T (=DSM 44701T), isolated from a smear-ripened cheese.</title>
        <authorList>
            <consortium name="US DOE Joint Genome Institute (JGI-PGF)"/>
            <person name="Walter F."/>
            <person name="Albersmeier A."/>
            <person name="Kalinowski J."/>
            <person name="Ruckert C."/>
        </authorList>
    </citation>
    <scope>NUCLEOTIDE SEQUENCE [LARGE SCALE GENOMIC DNA]</scope>
    <source>
        <strain evidence="1 2">CGMCC 1.12976</strain>
    </source>
</reference>
<keyword evidence="2" id="KW-1185">Reference proteome</keyword>
<protein>
    <submittedName>
        <fullName evidence="1">Uncharacterized protein</fullName>
    </submittedName>
</protein>
<comment type="caution">
    <text evidence="1">The sequence shown here is derived from an EMBL/GenBank/DDBJ whole genome shotgun (WGS) entry which is preliminary data.</text>
</comment>
<proteinExistence type="predicted"/>
<name>A0A917BCD1_9MICO</name>
<dbReference type="AlphaFoldDB" id="A0A917BCD1"/>
<gene>
    <name evidence="1" type="ORF">GCM10011399_28850</name>
</gene>
<evidence type="ECO:0000313" key="1">
    <source>
        <dbReference type="EMBL" id="GGF33905.1"/>
    </source>
</evidence>
<dbReference type="RefSeq" id="WP_188679362.1">
    <property type="nucleotide sequence ID" value="NZ_BMGP01000005.1"/>
</dbReference>
<evidence type="ECO:0000313" key="2">
    <source>
        <dbReference type="Proteomes" id="UP000598775"/>
    </source>
</evidence>
<dbReference type="EMBL" id="BMGP01000005">
    <property type="protein sequence ID" value="GGF33905.1"/>
    <property type="molecule type" value="Genomic_DNA"/>
</dbReference>
<accession>A0A917BCD1</accession>
<organism evidence="1 2">
    <name type="scientific">Subtercola lobariae</name>
    <dbReference type="NCBI Taxonomy" id="1588641"/>
    <lineage>
        <taxon>Bacteria</taxon>
        <taxon>Bacillati</taxon>
        <taxon>Actinomycetota</taxon>
        <taxon>Actinomycetes</taxon>
        <taxon>Micrococcales</taxon>
        <taxon>Microbacteriaceae</taxon>
        <taxon>Subtercola</taxon>
    </lineage>
</organism>